<name>A0A1I2PD30_9ACTN</name>
<sequence length="2180" mass="233354">MGEHRPRRRADPDAAKDTRPRGVAELPPEVIRAGVNPEPADVVRRSGALGGNAAALRTARALGFAGGDLDADAYTGEEPPDFFFGVLADLDVPVPDAPPRDSPASTRAAAGPPVPGIPAPSRTGGPSEGADHAAEQPAEPISSAAVTEATEGTAAAPGSDATPKPATPRGAVVKVPGTPADGVQGGASTSSAAPPATAVGPTTVESPDELVTAVSTAAGKLGTATGSSGPPPDVAAGRAFPSALAAPATASAPSAVRGGGSGVRRPKPDDDLPPDPVPKATKAVTTAAAALLPELALPQLLSPPGGPAPTLAYPQQFAELKRPEPPKPEKPKQKKPAAKAPHPDSKTDPKQEPPAPAPAPQPFVPPVLLDLRQPPMPKVDPTLRSAEQTKIRTVIASVKADLPTAARPFVRQLRDAAGFGDLLTQQYGRKEVAAFWEPVIGDKPLAERLLTPMRAKLDELGEAAGLSASILDQAVKEKQQELIASGRAVSDQTKALVAARGPVIIGEAEKRAAEETAKVAKEHAQRLKDLRRAMTSHDPKLVTQLADERVTMIGDQVAGGILALENAATRRTDLIEAMTAAYLEAYRIADDAAQASARAAAAKAADPVPSPSVVQVPRAPDGRPWLTWAREQVVASMKALRTQTTTDRDARIGALREAGVTATAAVREWADKRLRHKATQQEKEAQAVADRTVAEQRLEKARTQAAKDRARDDLVAQIRYAEAFHDARQAEAAGTATEAQKKMLAEAGKDADAYLGAADVPGDPLSAVAHHLTEQVGTQVVAKLTESGVISAEVKKLRATTSAEAFSLGVVVFATKPPDAASRVASLSAATREKYGTDEDAVFAALDNLDGQQIDTISTLYQADYDEGLYDRLDGELSGSEWSRAKALLRSDQVGATAAAIRYETNSWFSAPDRDKIASYVRSLPPGKGDELKQRFGESARWYNSGSATLDEVLGDTMRTYRYNPQTGESVPDDRGSEQIGLLLQVNMLKQPEPAAPAGLAGAAKPRPSIIDAQDRQNKIDALQAKADAIDLDLALRPAYGPAKADAMDGVFKRMRAEIADANPGWTAEQVNNEVRRRNANTERAYGERFPAELQVNNFGMPVQNLRPEDSRLRQVMAANLYDSGEKEIGLAMLDVDRKAERTARILLADRGAYAADSDVNAGLEQSYLQAADEIKRAEGPRLRKERADRIRKAQQEGHPLTQDQLAEEDRKLDRELERLTDKRAKELMAETKIHWNKSGHGSLDDWVKDKTQWGGEREAVWRLEQGGKLTRAQELKFSVDGWGMDIAQAKKALAGRTPAEIRQIAADYKKITGEDLIGRLHSETSGENRFDIDEALRGEPMTAQERMDALTRRYEYNKNTYFWGGGPPKELAGSMRMLQAEYDNAREAFAALNDPAAKLSVEDRNFLQRSFEAQATRTESRAEEYRASVHAYTDGIVQIVSTAVAVIVGGALAIATGGAALPLIALAASLWATAATMVVKMALLGEAYGIHEYVDDLVVGVVDAAFAYATAGLGDKLLGVSKVTGADKAAIRLAAAAARAQRAAKPLIARMGATLVENVAGAAPSALAGNLVNRDNWRGDMFLNVTKGTFTQMGTGMAIGGVIGQSLEISGRILGAVAGPALERFRAGRTSNAATEAAAHAAGTAEHQHVPGTERAPKPAADATGAPVARVETAPDAIHQQQREMRREVLGDIPPRERGAYADTPILVLGDAEYAERTGSAERGMATVLIENGKPLVVIREGAPLWALREEGRHLQQLRDPIHAEHLRLLDEARLRDWKNLSLHERMLSAQAHLELELAAQHDIIADLTHQKLAGSEDPHLQARLDTALRAQEVLGHRLEELHSFRNSPDGSPPPKFLEEPSRLNTKTGDPAPSGPAPPAESSHAEAKLAADAEAKAAEAKAAAEARAAADQAVKDAEEQQQRWRERLVEEKDSLATVDKSLADLTTKQAELDDLARRIAAEKDAKTLTPLLRRRREILADVQKTHFDPDVELPLSSLESAMKRERTALNKRRTELAELVANLEHRLSGDKLDPKLPVAGAYDDIKNAQGGDRHHMPANDSLERARALGTLPVGNPLLTHGGGGVIRMDDADHSLTASHGSGYGPEAYRDKQVALIAGGRYLEAVKMDLDDIRGNPVLRDKYEKVIQKYLNFLEQNQHLVDQLNKNSSVTIDSLRNPKE</sequence>
<dbReference type="GO" id="GO:0005544">
    <property type="term" value="F:calcium-dependent phospholipid binding"/>
    <property type="evidence" value="ECO:0007669"/>
    <property type="project" value="InterPro"/>
</dbReference>
<feature type="compositionally biased region" description="Pro residues" evidence="2">
    <location>
        <begin position="352"/>
        <end position="365"/>
    </location>
</feature>
<feature type="region of interest" description="Disordered" evidence="2">
    <location>
        <begin position="1182"/>
        <end position="1209"/>
    </location>
</feature>
<dbReference type="Pfam" id="PF00191">
    <property type="entry name" value="Annexin"/>
    <property type="match status" value="1"/>
</dbReference>
<reference evidence="3 6" key="2">
    <citation type="submission" date="2020-07" db="EMBL/GenBank/DDBJ databases">
        <title>Sequencing the genomes of 1000 actinobacteria strains.</title>
        <authorList>
            <person name="Klenk H.-P."/>
        </authorList>
    </citation>
    <scope>NUCLEOTIDE SEQUENCE [LARGE SCALE GENOMIC DNA]</scope>
    <source>
        <strain evidence="3 6">DSM 45117</strain>
    </source>
</reference>
<feature type="compositionally biased region" description="Basic and acidic residues" evidence="2">
    <location>
        <begin position="341"/>
        <end position="351"/>
    </location>
</feature>
<dbReference type="OrthoDB" id="4981820at2"/>
<dbReference type="Gene3D" id="1.10.220.10">
    <property type="entry name" value="Annexin"/>
    <property type="match status" value="2"/>
</dbReference>
<protein>
    <submittedName>
        <fullName evidence="4">Annexin</fullName>
    </submittedName>
</protein>
<evidence type="ECO:0000313" key="5">
    <source>
        <dbReference type="Proteomes" id="UP000199052"/>
    </source>
</evidence>
<evidence type="ECO:0000313" key="3">
    <source>
        <dbReference type="EMBL" id="NYH83744.1"/>
    </source>
</evidence>
<keyword evidence="1" id="KW-0677">Repeat</keyword>
<dbReference type="PANTHER" id="PTHR24216">
    <property type="entry name" value="PAXILLIN-RELATED"/>
    <property type="match status" value="1"/>
</dbReference>
<dbReference type="EMBL" id="FOOI01000004">
    <property type="protein sequence ID" value="SFG11371.1"/>
    <property type="molecule type" value="Genomic_DNA"/>
</dbReference>
<dbReference type="Proteomes" id="UP000533017">
    <property type="component" value="Unassembled WGS sequence"/>
</dbReference>
<dbReference type="STRING" id="504797.SAMN05421678_1044"/>
<feature type="region of interest" description="Disordered" evidence="2">
    <location>
        <begin position="91"/>
        <end position="280"/>
    </location>
</feature>
<keyword evidence="6" id="KW-1185">Reference proteome</keyword>
<dbReference type="Proteomes" id="UP000199052">
    <property type="component" value="Unassembled WGS sequence"/>
</dbReference>
<dbReference type="InterPro" id="IPR018502">
    <property type="entry name" value="Annexin_repeat"/>
</dbReference>
<feature type="region of interest" description="Disordered" evidence="2">
    <location>
        <begin position="1640"/>
        <end position="1662"/>
    </location>
</feature>
<feature type="compositionally biased region" description="Basic and acidic residues" evidence="2">
    <location>
        <begin position="1"/>
        <end position="22"/>
    </location>
</feature>
<feature type="region of interest" description="Disordered" evidence="2">
    <location>
        <begin position="321"/>
        <end position="373"/>
    </location>
</feature>
<dbReference type="InterPro" id="IPR037104">
    <property type="entry name" value="Annexin_sf"/>
</dbReference>
<dbReference type="EMBL" id="JACBZA010000001">
    <property type="protein sequence ID" value="NYH83744.1"/>
    <property type="molecule type" value="Genomic_DNA"/>
</dbReference>
<evidence type="ECO:0000313" key="6">
    <source>
        <dbReference type="Proteomes" id="UP000533017"/>
    </source>
</evidence>
<feature type="region of interest" description="Disordered" evidence="2">
    <location>
        <begin position="1843"/>
        <end position="1905"/>
    </location>
</feature>
<evidence type="ECO:0000256" key="2">
    <source>
        <dbReference type="SAM" id="MobiDB-lite"/>
    </source>
</evidence>
<feature type="compositionally biased region" description="Basic and acidic residues" evidence="2">
    <location>
        <begin position="321"/>
        <end position="331"/>
    </location>
</feature>
<dbReference type="PANTHER" id="PTHR24216:SF65">
    <property type="entry name" value="PAXILLIN-LIKE PROTEIN 1"/>
    <property type="match status" value="1"/>
</dbReference>
<organism evidence="4 5">
    <name type="scientific">Actinopolymorpha cephalotaxi</name>
    <dbReference type="NCBI Taxonomy" id="504797"/>
    <lineage>
        <taxon>Bacteria</taxon>
        <taxon>Bacillati</taxon>
        <taxon>Actinomycetota</taxon>
        <taxon>Actinomycetes</taxon>
        <taxon>Propionibacteriales</taxon>
        <taxon>Actinopolymorphaceae</taxon>
        <taxon>Actinopolymorpha</taxon>
    </lineage>
</organism>
<dbReference type="GO" id="GO:0005509">
    <property type="term" value="F:calcium ion binding"/>
    <property type="evidence" value="ECO:0007669"/>
    <property type="project" value="InterPro"/>
</dbReference>
<dbReference type="SUPFAM" id="SSF47874">
    <property type="entry name" value="Annexin"/>
    <property type="match status" value="2"/>
</dbReference>
<feature type="compositionally biased region" description="Low complexity" evidence="2">
    <location>
        <begin position="235"/>
        <end position="256"/>
    </location>
</feature>
<feature type="compositionally biased region" description="Low complexity" evidence="2">
    <location>
        <begin position="186"/>
        <end position="204"/>
    </location>
</feature>
<gene>
    <name evidence="3" type="ORF">FHR37_002595</name>
    <name evidence="4" type="ORF">SAMN05421678_1044</name>
</gene>
<feature type="compositionally biased region" description="Low complexity" evidence="2">
    <location>
        <begin position="144"/>
        <end position="156"/>
    </location>
</feature>
<feature type="compositionally biased region" description="Basic and acidic residues" evidence="2">
    <location>
        <begin position="1884"/>
        <end position="1905"/>
    </location>
</feature>
<feature type="compositionally biased region" description="Basic and acidic residues" evidence="2">
    <location>
        <begin position="1182"/>
        <end position="1196"/>
    </location>
</feature>
<evidence type="ECO:0000313" key="4">
    <source>
        <dbReference type="EMBL" id="SFG11371.1"/>
    </source>
</evidence>
<proteinExistence type="predicted"/>
<reference evidence="4 5" key="1">
    <citation type="submission" date="2016-10" db="EMBL/GenBank/DDBJ databases">
        <authorList>
            <person name="de Groot N.N."/>
        </authorList>
    </citation>
    <scope>NUCLEOTIDE SEQUENCE [LARGE SCALE GENOMIC DNA]</scope>
    <source>
        <strain evidence="4 5">CPCC 202808</strain>
    </source>
</reference>
<dbReference type="RefSeq" id="WP_092882504.1">
    <property type="nucleotide sequence ID" value="NZ_FOOI01000004.1"/>
</dbReference>
<evidence type="ECO:0000256" key="1">
    <source>
        <dbReference type="ARBA" id="ARBA00022737"/>
    </source>
</evidence>
<accession>A0A1I2PD30</accession>
<feature type="region of interest" description="Disordered" evidence="2">
    <location>
        <begin position="1"/>
        <end position="27"/>
    </location>
</feature>
<feature type="compositionally biased region" description="Low complexity" evidence="2">
    <location>
        <begin position="102"/>
        <end position="111"/>
    </location>
</feature>